<evidence type="ECO:0000313" key="2">
    <source>
        <dbReference type="Proteomes" id="UP000535937"/>
    </source>
</evidence>
<organism evidence="1 2">
    <name type="scientific">Microbulbifer rhizosphaerae</name>
    <dbReference type="NCBI Taxonomy" id="1562603"/>
    <lineage>
        <taxon>Bacteria</taxon>
        <taxon>Pseudomonadati</taxon>
        <taxon>Pseudomonadota</taxon>
        <taxon>Gammaproteobacteria</taxon>
        <taxon>Cellvibrionales</taxon>
        <taxon>Microbulbiferaceae</taxon>
        <taxon>Microbulbifer</taxon>
    </lineage>
</organism>
<reference evidence="1 2" key="1">
    <citation type="submission" date="2020-08" db="EMBL/GenBank/DDBJ databases">
        <title>Genomic Encyclopedia of Type Strains, Phase III (KMG-III): the genomes of soil and plant-associated and newly described type strains.</title>
        <authorList>
            <person name="Whitman W."/>
        </authorList>
    </citation>
    <scope>NUCLEOTIDE SEQUENCE [LARGE SCALE GENOMIC DNA]</scope>
    <source>
        <strain evidence="1 2">CECT 8799</strain>
    </source>
</reference>
<evidence type="ECO:0000313" key="1">
    <source>
        <dbReference type="EMBL" id="MBB3061986.1"/>
    </source>
</evidence>
<accession>A0A7W4WEB6</accession>
<proteinExistence type="predicted"/>
<dbReference type="Proteomes" id="UP000535937">
    <property type="component" value="Unassembled WGS sequence"/>
</dbReference>
<dbReference type="AlphaFoldDB" id="A0A7W4WEB6"/>
<keyword evidence="1" id="KW-0560">Oxidoreductase</keyword>
<keyword evidence="2" id="KW-1185">Reference proteome</keyword>
<dbReference type="GO" id="GO:0008863">
    <property type="term" value="F:formate dehydrogenase (NAD+) activity"/>
    <property type="evidence" value="ECO:0007669"/>
    <property type="project" value="UniProtKB-EC"/>
</dbReference>
<gene>
    <name evidence="1" type="ORF">FHS09_002829</name>
</gene>
<dbReference type="EMBL" id="JACHWZ010000012">
    <property type="protein sequence ID" value="MBB3061986.1"/>
    <property type="molecule type" value="Genomic_DNA"/>
</dbReference>
<comment type="caution">
    <text evidence="1">The sequence shown here is derived from an EMBL/GenBank/DDBJ whole genome shotgun (WGS) entry which is preliminary data.</text>
</comment>
<dbReference type="Pfam" id="PF11390">
    <property type="entry name" value="FdsD"/>
    <property type="match status" value="1"/>
</dbReference>
<name>A0A7W4WEB6_9GAMM</name>
<dbReference type="InterPro" id="IPR021074">
    <property type="entry name" value="Formate_DH_dsu"/>
</dbReference>
<protein>
    <submittedName>
        <fullName evidence="1">Formate dehydrogenase subunit delta</fullName>
        <ecNumber evidence="1">1.17.1.9</ecNumber>
    </submittedName>
</protein>
<dbReference type="RefSeq" id="WP_183460864.1">
    <property type="nucleotide sequence ID" value="NZ_JACHWZ010000012.1"/>
</dbReference>
<sequence>MSSKHSEQLVKMINQIAANTPVQGGGPDAAAEAVAAHVRRFWAKPMRADIRAYLQDGGAGLTELAVEAIKRL</sequence>
<dbReference type="EC" id="1.17.1.9" evidence="1"/>